<evidence type="ECO:0000313" key="3">
    <source>
        <dbReference type="EMBL" id="GMA21350.1"/>
    </source>
</evidence>
<protein>
    <recommendedName>
        <fullName evidence="2">HNH nuclease domain-containing protein</fullName>
    </recommendedName>
</protein>
<dbReference type="Pfam" id="PF13391">
    <property type="entry name" value="HNH_2"/>
    <property type="match status" value="1"/>
</dbReference>
<evidence type="ECO:0000256" key="1">
    <source>
        <dbReference type="SAM" id="MobiDB-lite"/>
    </source>
</evidence>
<keyword evidence="4" id="KW-1185">Reference proteome</keyword>
<dbReference type="InterPro" id="IPR003615">
    <property type="entry name" value="HNH_nuc"/>
</dbReference>
<reference evidence="4" key="1">
    <citation type="journal article" date="2019" name="Int. J. Syst. Evol. Microbiol.">
        <title>The Global Catalogue of Microorganisms (GCM) 10K type strain sequencing project: providing services to taxonomists for standard genome sequencing and annotation.</title>
        <authorList>
            <consortium name="The Broad Institute Genomics Platform"/>
            <consortium name="The Broad Institute Genome Sequencing Center for Infectious Disease"/>
            <person name="Wu L."/>
            <person name="Ma J."/>
        </authorList>
    </citation>
    <scope>NUCLEOTIDE SEQUENCE [LARGE SCALE GENOMIC DNA]</scope>
    <source>
        <strain evidence="4">NBRC 105830</strain>
    </source>
</reference>
<dbReference type="Proteomes" id="UP001157109">
    <property type="component" value="Unassembled WGS sequence"/>
</dbReference>
<proteinExistence type="predicted"/>
<evidence type="ECO:0000259" key="2">
    <source>
        <dbReference type="Pfam" id="PF13391"/>
    </source>
</evidence>
<dbReference type="RefSeq" id="WP_241441607.1">
    <property type="nucleotide sequence ID" value="NZ_BSUJ01000001.1"/>
</dbReference>
<gene>
    <name evidence="3" type="ORF">GCM10025862_33710</name>
</gene>
<organism evidence="3 4">
    <name type="scientific">Arsenicicoccus piscis</name>
    <dbReference type="NCBI Taxonomy" id="673954"/>
    <lineage>
        <taxon>Bacteria</taxon>
        <taxon>Bacillati</taxon>
        <taxon>Actinomycetota</taxon>
        <taxon>Actinomycetes</taxon>
        <taxon>Micrococcales</taxon>
        <taxon>Intrasporangiaceae</taxon>
        <taxon>Arsenicicoccus</taxon>
    </lineage>
</organism>
<accession>A0ABQ6HSW9</accession>
<evidence type="ECO:0000313" key="4">
    <source>
        <dbReference type="Proteomes" id="UP001157109"/>
    </source>
</evidence>
<dbReference type="EMBL" id="BSUJ01000001">
    <property type="protein sequence ID" value="GMA21350.1"/>
    <property type="molecule type" value="Genomic_DNA"/>
</dbReference>
<sequence length="315" mass="34823">MGSPTPWLVSNNVNLFDAESALRDHPYVLWSQSPGIQVGDLVYLYATKPVGSVTHVLTVIERDIMDPTGDPSIEYWHDRAALARREARLWMRIRLERMLTQSEREGLSLAELRVAKHSDGVGDNFQGRRKITGGIRELVDRVLGPRPSLIDDDARAEHAPADPVEVATLAARLIAGDYTVQDTYATAKTRGSAQRAFADAVKTNYERRCAVTGITSHDFLVASHIVPWSTDETTRLDPANGVCLSTLIDRAFDTGRLHLTPDATVEINHSRLTEDPALAEMLTPFDGQPLRKPTKAAPARAHLERRYAADTKSPS</sequence>
<feature type="domain" description="HNH nuclease" evidence="2">
    <location>
        <begin position="209"/>
        <end position="259"/>
    </location>
</feature>
<name>A0ABQ6HSW9_9MICO</name>
<comment type="caution">
    <text evidence="3">The sequence shown here is derived from an EMBL/GenBank/DDBJ whole genome shotgun (WGS) entry which is preliminary data.</text>
</comment>
<feature type="region of interest" description="Disordered" evidence="1">
    <location>
        <begin position="286"/>
        <end position="315"/>
    </location>
</feature>